<feature type="chain" id="PRO_5044767119" description="Lipocalin domain-containing protein" evidence="2">
    <location>
        <begin position="25"/>
        <end position="590"/>
    </location>
</feature>
<evidence type="ECO:0000313" key="5">
    <source>
        <dbReference type="Proteomes" id="UP001620645"/>
    </source>
</evidence>
<feature type="region of interest" description="Disordered" evidence="1">
    <location>
        <begin position="109"/>
        <end position="128"/>
    </location>
</feature>
<sequence length="590" mass="63006">MWLSSVFVLSLTIFHLSPRFSVLAQLDASLLNGQNYAPKPTVPPELAKYFELDGHARELIDTLIAPRPGGFFPEKTYEISAPKAPPAATEAPDQLQQIGKAVEQFLSGPPQTNEYQLPPGFGQGFSIGGSGGGKNVLAFQQNANPMHVDGEYSETGKNGASSDNELQRKEPSPPSTSKSSIAGIPNDFPKLPKFPLSALPAEIRRQQPMVMRQAPEIPKFASKPEVPEGGLGLAGESERPNSVSETSLNTVSNSADVSEYGGLSDDSPAPGGLIGTVLDLFGFNKDGKPTPDAGGIGRAVGNLLGGSNSPLPGKQFINNVLYKTLTSGSVLPSSASANASASADPLNATSALGLPFPPSVSLPPVLAALFPDLNTSTPITLTAAQQEAIGENLEMIQNLIVQPSSPLCSPKPVAVAEFNLDAFMGQWYQVMYSPPLVQSACSVVSYRKLADINSGGIGSIFEVFEYTTDGTPYSKPKITSGYAIIKQMGELIFRTTAHQEDVNIHVLFNGPLNERGQYEFTVVSTNCNYPVYVFARDPVRYKQRYEMAVQQLLEQKGVVNGISKMFNIVSPVDATTCSFPTNLFNNDGRL</sequence>
<evidence type="ECO:0000259" key="3">
    <source>
        <dbReference type="Pfam" id="PF24976"/>
    </source>
</evidence>
<evidence type="ECO:0000256" key="2">
    <source>
        <dbReference type="SAM" id="SignalP"/>
    </source>
</evidence>
<keyword evidence="2" id="KW-0732">Signal</keyword>
<dbReference type="PANTHER" id="PTHR37437">
    <property type="entry name" value="LIPOCALIN-RELATED PROTEIN-RELATED"/>
    <property type="match status" value="1"/>
</dbReference>
<feature type="compositionally biased region" description="Polar residues" evidence="1">
    <location>
        <begin position="240"/>
        <end position="249"/>
    </location>
</feature>
<dbReference type="Pfam" id="PF24976">
    <property type="entry name" value="Lipocalin_10"/>
    <property type="match status" value="1"/>
</dbReference>
<feature type="signal peptide" evidence="2">
    <location>
        <begin position="1"/>
        <end position="24"/>
    </location>
</feature>
<dbReference type="Proteomes" id="UP001620645">
    <property type="component" value="Unassembled WGS sequence"/>
</dbReference>
<keyword evidence="5" id="KW-1185">Reference proteome</keyword>
<evidence type="ECO:0000256" key="1">
    <source>
        <dbReference type="SAM" id="MobiDB-lite"/>
    </source>
</evidence>
<dbReference type="InterPro" id="IPR056868">
    <property type="entry name" value="Lipocalin_dom_nem"/>
</dbReference>
<dbReference type="Gene3D" id="2.40.128.20">
    <property type="match status" value="1"/>
</dbReference>
<feature type="region of interest" description="Disordered" evidence="1">
    <location>
        <begin position="216"/>
        <end position="249"/>
    </location>
</feature>
<dbReference type="EMBL" id="JBICCN010000083">
    <property type="protein sequence ID" value="KAL3095433.1"/>
    <property type="molecule type" value="Genomic_DNA"/>
</dbReference>
<feature type="region of interest" description="Disordered" evidence="1">
    <location>
        <begin position="147"/>
        <end position="193"/>
    </location>
</feature>
<dbReference type="SUPFAM" id="SSF50814">
    <property type="entry name" value="Lipocalins"/>
    <property type="match status" value="1"/>
</dbReference>
<dbReference type="InterPro" id="IPR012674">
    <property type="entry name" value="Calycin"/>
</dbReference>
<feature type="domain" description="Lipocalin" evidence="3">
    <location>
        <begin position="417"/>
        <end position="578"/>
    </location>
</feature>
<evidence type="ECO:0000313" key="4">
    <source>
        <dbReference type="EMBL" id="KAL3095433.1"/>
    </source>
</evidence>
<protein>
    <recommendedName>
        <fullName evidence="3">Lipocalin domain-containing protein</fullName>
    </recommendedName>
</protein>
<proteinExistence type="predicted"/>
<accession>A0ABD2JXW6</accession>
<gene>
    <name evidence="4" type="ORF">niasHS_007532</name>
</gene>
<feature type="compositionally biased region" description="Polar residues" evidence="1">
    <location>
        <begin position="155"/>
        <end position="164"/>
    </location>
</feature>
<organism evidence="4 5">
    <name type="scientific">Heterodera schachtii</name>
    <name type="common">Sugarbeet cyst nematode worm</name>
    <name type="synonym">Tylenchus schachtii</name>
    <dbReference type="NCBI Taxonomy" id="97005"/>
    <lineage>
        <taxon>Eukaryota</taxon>
        <taxon>Metazoa</taxon>
        <taxon>Ecdysozoa</taxon>
        <taxon>Nematoda</taxon>
        <taxon>Chromadorea</taxon>
        <taxon>Rhabditida</taxon>
        <taxon>Tylenchina</taxon>
        <taxon>Tylenchomorpha</taxon>
        <taxon>Tylenchoidea</taxon>
        <taxon>Heteroderidae</taxon>
        <taxon>Heteroderinae</taxon>
        <taxon>Heterodera</taxon>
    </lineage>
</organism>
<comment type="caution">
    <text evidence="4">The sequence shown here is derived from an EMBL/GenBank/DDBJ whole genome shotgun (WGS) entry which is preliminary data.</text>
</comment>
<dbReference type="AlphaFoldDB" id="A0ABD2JXW6"/>
<dbReference type="PANTHER" id="PTHR37437:SF4">
    <property type="entry name" value="LIPOCALIN-RELATED PROTEIN"/>
    <property type="match status" value="1"/>
</dbReference>
<name>A0ABD2JXW6_HETSC</name>
<reference evidence="4 5" key="1">
    <citation type="submission" date="2024-10" db="EMBL/GenBank/DDBJ databases">
        <authorList>
            <person name="Kim D."/>
        </authorList>
    </citation>
    <scope>NUCLEOTIDE SEQUENCE [LARGE SCALE GENOMIC DNA]</scope>
    <source>
        <strain evidence="4">Taebaek</strain>
    </source>
</reference>